<gene>
    <name evidence="2" type="ORF">BKA15_006326</name>
</gene>
<evidence type="ECO:0000313" key="2">
    <source>
        <dbReference type="EMBL" id="NYE74997.1"/>
    </source>
</evidence>
<reference evidence="2 3" key="1">
    <citation type="submission" date="2020-07" db="EMBL/GenBank/DDBJ databases">
        <title>Sequencing the genomes of 1000 actinobacteria strains.</title>
        <authorList>
            <person name="Klenk H.-P."/>
        </authorList>
    </citation>
    <scope>NUCLEOTIDE SEQUENCE [LARGE SCALE GENOMIC DNA]</scope>
    <source>
        <strain evidence="2 3">DSM 22083</strain>
    </source>
</reference>
<keyword evidence="3" id="KW-1185">Reference proteome</keyword>
<evidence type="ECO:0000313" key="3">
    <source>
        <dbReference type="Proteomes" id="UP000569914"/>
    </source>
</evidence>
<sequence>MINALGLRRRGATGVDQGDLSAEPDGRTMIERRHEQPDRDSWRTYGPGAGGVGW</sequence>
<comment type="caution">
    <text evidence="2">The sequence shown here is derived from an EMBL/GenBank/DDBJ whole genome shotgun (WGS) entry which is preliminary data.</text>
</comment>
<name>A0A7Y9IDR5_9ACTN</name>
<feature type="region of interest" description="Disordered" evidence="1">
    <location>
        <begin position="1"/>
        <end position="54"/>
    </location>
</feature>
<evidence type="ECO:0000256" key="1">
    <source>
        <dbReference type="SAM" id="MobiDB-lite"/>
    </source>
</evidence>
<dbReference type="EMBL" id="JACCBU010000001">
    <property type="protein sequence ID" value="NYE74997.1"/>
    <property type="molecule type" value="Genomic_DNA"/>
</dbReference>
<organism evidence="2 3">
    <name type="scientific">Microlunatus parietis</name>
    <dbReference type="NCBI Taxonomy" id="682979"/>
    <lineage>
        <taxon>Bacteria</taxon>
        <taxon>Bacillati</taxon>
        <taxon>Actinomycetota</taxon>
        <taxon>Actinomycetes</taxon>
        <taxon>Propionibacteriales</taxon>
        <taxon>Propionibacteriaceae</taxon>
        <taxon>Microlunatus</taxon>
    </lineage>
</organism>
<feature type="compositionally biased region" description="Basic and acidic residues" evidence="1">
    <location>
        <begin position="24"/>
        <end position="42"/>
    </location>
</feature>
<accession>A0A7Y9IDR5</accession>
<protein>
    <submittedName>
        <fullName evidence="2">Uncharacterized protein</fullName>
    </submittedName>
</protein>
<dbReference type="RefSeq" id="WP_179757575.1">
    <property type="nucleotide sequence ID" value="NZ_JACCBU010000001.1"/>
</dbReference>
<dbReference type="AlphaFoldDB" id="A0A7Y9IDR5"/>
<proteinExistence type="predicted"/>
<dbReference type="Proteomes" id="UP000569914">
    <property type="component" value="Unassembled WGS sequence"/>
</dbReference>